<evidence type="ECO:0000313" key="3">
    <source>
        <dbReference type="EMBL" id="WGK94305.1"/>
    </source>
</evidence>
<dbReference type="RefSeq" id="WP_264532969.1">
    <property type="nucleotide sequence ID" value="NZ_CP092332.1"/>
</dbReference>
<feature type="transmembrane region" description="Helical" evidence="2">
    <location>
        <begin position="182"/>
        <end position="200"/>
    </location>
</feature>
<keyword evidence="1" id="KW-0175">Coiled coil</keyword>
<keyword evidence="2" id="KW-1133">Transmembrane helix</keyword>
<evidence type="ECO:0000313" key="4">
    <source>
        <dbReference type="Proteomes" id="UP001232117"/>
    </source>
</evidence>
<evidence type="ECO:0000256" key="2">
    <source>
        <dbReference type="SAM" id="Phobius"/>
    </source>
</evidence>
<keyword evidence="2" id="KW-0472">Membrane</keyword>
<evidence type="ECO:0000256" key="1">
    <source>
        <dbReference type="SAM" id="Coils"/>
    </source>
</evidence>
<organism evidence="3 4">
    <name type="scientific">Flavobacterium keumense</name>
    <dbReference type="NCBI Taxonomy" id="1306518"/>
    <lineage>
        <taxon>Bacteria</taxon>
        <taxon>Pseudomonadati</taxon>
        <taxon>Bacteroidota</taxon>
        <taxon>Flavobacteriia</taxon>
        <taxon>Flavobacteriales</taxon>
        <taxon>Flavobacteriaceae</taxon>
        <taxon>Flavobacterium</taxon>
    </lineage>
</organism>
<proteinExistence type="predicted"/>
<dbReference type="EMBL" id="CP092332">
    <property type="protein sequence ID" value="WGK94305.1"/>
    <property type="molecule type" value="Genomic_DNA"/>
</dbReference>
<reference evidence="3 4" key="1">
    <citation type="submission" date="2022-02" db="EMBL/GenBank/DDBJ databases">
        <authorList>
            <person name="Cha I.-T."/>
            <person name="Lee K.-E."/>
            <person name="Park S.-J."/>
        </authorList>
    </citation>
    <scope>NUCLEOTIDE SEQUENCE [LARGE SCALE GENOMIC DNA]</scope>
    <source>
        <strain evidence="3 4">K3R-10</strain>
    </source>
</reference>
<name>A0ABY8N3S3_9FLAO</name>
<accession>A0ABY8N3S3</accession>
<dbReference type="Proteomes" id="UP001232117">
    <property type="component" value="Chromosome"/>
</dbReference>
<keyword evidence="2" id="KW-0812">Transmembrane</keyword>
<keyword evidence="4" id="KW-1185">Reference proteome</keyword>
<gene>
    <name evidence="3" type="ORF">MG292_09490</name>
</gene>
<protein>
    <submittedName>
        <fullName evidence="3">Uncharacterized protein</fullName>
    </submittedName>
</protein>
<reference evidence="3 4" key="2">
    <citation type="submission" date="2023-06" db="EMBL/GenBank/DDBJ databases">
        <title>Complete Genome Sequence of Flavobacterium keumense K3R-10.</title>
        <authorList>
            <person name="Jeong H."/>
            <person name="Jhang S.Y."/>
            <person name="Kim J.N."/>
        </authorList>
    </citation>
    <scope>NUCLEOTIDE SEQUENCE [LARGE SCALE GENOMIC DNA]</scope>
    <source>
        <strain evidence="3 4">K3R-10</strain>
    </source>
</reference>
<sequence>MGGYGGYGKQNDIIKRIIQELNKLIDEINNIQENIYGEKLYVEWGTTSKQKVSDFINKNLDSNEILLLQLEKINCIVMAESELIEAIEKLVHFCNKIKDLLNKSKDLTDFHKWVELSNYKDELDAQKEKLNTKVEEFNTLLDNANSVNSQFDQKSKEAFNKFFLNKEGNSYREAERKAKINAIIWLLASIILSLVLIFVVCFRSTNVSGLIEIRQDLCCLAIQDKTMLYIAYGKYISSYVLIYSILIYALKVSVKNYNANKHNEIVNRNKKLTLSVAIDLSREGNNPELLDIAAKELFSSQPTGYNNTNEEKSTSNFVNNIVETVSKKV</sequence>
<feature type="transmembrane region" description="Helical" evidence="2">
    <location>
        <begin position="236"/>
        <end position="254"/>
    </location>
</feature>
<feature type="coiled-coil region" evidence="1">
    <location>
        <begin position="116"/>
        <end position="147"/>
    </location>
</feature>